<dbReference type="SUPFAM" id="SSF51735">
    <property type="entry name" value="NAD(P)-binding Rossmann-fold domains"/>
    <property type="match status" value="1"/>
</dbReference>
<dbReference type="EMBL" id="QGLF01000005">
    <property type="protein sequence ID" value="PWR19112.1"/>
    <property type="molecule type" value="Genomic_DNA"/>
</dbReference>
<dbReference type="Pfam" id="PF00106">
    <property type="entry name" value="adh_short"/>
    <property type="match status" value="1"/>
</dbReference>
<dbReference type="InterPro" id="IPR002347">
    <property type="entry name" value="SDR_fam"/>
</dbReference>
<dbReference type="AlphaFoldDB" id="A0A317DXC2"/>
<dbReference type="RefSeq" id="WP_109922796.1">
    <property type="nucleotide sequence ID" value="NZ_QGLF01000005.1"/>
</dbReference>
<keyword evidence="3" id="KW-1185">Reference proteome</keyword>
<dbReference type="InterPro" id="IPR052184">
    <property type="entry name" value="SDR_enzymes"/>
</dbReference>
<reference evidence="3" key="1">
    <citation type="submission" date="2018-05" db="EMBL/GenBank/DDBJ databases">
        <title>Zavarzinia sp. HR-AS.</title>
        <authorList>
            <person name="Lee Y."/>
            <person name="Jeon C.O."/>
        </authorList>
    </citation>
    <scope>NUCLEOTIDE SEQUENCE [LARGE SCALE GENOMIC DNA]</scope>
    <source>
        <strain evidence="3">DSM 1231</strain>
    </source>
</reference>
<gene>
    <name evidence="2" type="ORF">DKG75_19340</name>
</gene>
<name>A0A317DXC2_9PROT</name>
<dbReference type="PRINTS" id="PR00080">
    <property type="entry name" value="SDRFAMILY"/>
</dbReference>
<dbReference type="PRINTS" id="PR00081">
    <property type="entry name" value="GDHRDH"/>
</dbReference>
<evidence type="ECO:0000256" key="1">
    <source>
        <dbReference type="RuleBase" id="RU000363"/>
    </source>
</evidence>
<dbReference type="OrthoDB" id="9785826at2"/>
<protein>
    <submittedName>
        <fullName evidence="2">Short-chain dehydrogenase</fullName>
    </submittedName>
</protein>
<dbReference type="GO" id="GO:0016616">
    <property type="term" value="F:oxidoreductase activity, acting on the CH-OH group of donors, NAD or NADP as acceptor"/>
    <property type="evidence" value="ECO:0007669"/>
    <property type="project" value="TreeGrafter"/>
</dbReference>
<proteinExistence type="inferred from homology"/>
<dbReference type="PANTHER" id="PTHR45458:SF1">
    <property type="entry name" value="SHORT CHAIN DEHYDROGENASE"/>
    <property type="match status" value="1"/>
</dbReference>
<dbReference type="Proteomes" id="UP000246077">
    <property type="component" value="Unassembled WGS sequence"/>
</dbReference>
<evidence type="ECO:0000313" key="3">
    <source>
        <dbReference type="Proteomes" id="UP000246077"/>
    </source>
</evidence>
<organism evidence="2 3">
    <name type="scientific">Zavarzinia compransoris</name>
    <dbReference type="NCBI Taxonomy" id="1264899"/>
    <lineage>
        <taxon>Bacteria</taxon>
        <taxon>Pseudomonadati</taxon>
        <taxon>Pseudomonadota</taxon>
        <taxon>Alphaproteobacteria</taxon>
        <taxon>Rhodospirillales</taxon>
        <taxon>Zavarziniaceae</taxon>
        <taxon>Zavarzinia</taxon>
    </lineage>
</organism>
<sequence length="223" mass="23537">MTGVMLITGASRGLGRGFAEHYAAAGWRVHAVTRNGAALAGLAGVEIHALDITDRKAIATLRTRFAEEKLDLVVNNAGDWGPGAQDLGPIDAEAWMAVLRLNTLAPYYVGEALADPLARGRGTLVTISSGLASIEDNRSGGDYVYRSSKAAVNMVVRSLARDLAPRQITVVALSPGWVRTAMGGDQAPLSVEESVAAMRRTIAGLTLKDSGKFLNPEGKTLPW</sequence>
<dbReference type="Gene3D" id="3.40.50.720">
    <property type="entry name" value="NAD(P)-binding Rossmann-like Domain"/>
    <property type="match status" value="1"/>
</dbReference>
<dbReference type="PANTHER" id="PTHR45458">
    <property type="entry name" value="SHORT-CHAIN DEHYDROGENASE/REDUCTASE SDR"/>
    <property type="match status" value="1"/>
</dbReference>
<comment type="caution">
    <text evidence="2">The sequence shown here is derived from an EMBL/GenBank/DDBJ whole genome shotgun (WGS) entry which is preliminary data.</text>
</comment>
<dbReference type="CDD" id="cd05325">
    <property type="entry name" value="carb_red_sniffer_like_SDR_c"/>
    <property type="match status" value="1"/>
</dbReference>
<comment type="similarity">
    <text evidence="1">Belongs to the short-chain dehydrogenases/reductases (SDR) family.</text>
</comment>
<dbReference type="InterPro" id="IPR036291">
    <property type="entry name" value="NAD(P)-bd_dom_sf"/>
</dbReference>
<evidence type="ECO:0000313" key="2">
    <source>
        <dbReference type="EMBL" id="PWR19112.1"/>
    </source>
</evidence>
<accession>A0A317DXC2</accession>